<dbReference type="Pfam" id="PF13202">
    <property type="entry name" value="EF-hand_5"/>
    <property type="match status" value="3"/>
</dbReference>
<keyword evidence="2" id="KW-0677">Repeat</keyword>
<gene>
    <name evidence="5" type="ORF">EM6_0353</name>
</gene>
<dbReference type="InterPro" id="IPR011992">
    <property type="entry name" value="EF-hand-dom_pair"/>
</dbReference>
<organism evidence="5 6">
    <name type="scientific">Asticcacaulis excentricus</name>
    <dbReference type="NCBI Taxonomy" id="78587"/>
    <lineage>
        <taxon>Bacteria</taxon>
        <taxon>Pseudomonadati</taxon>
        <taxon>Pseudomonadota</taxon>
        <taxon>Alphaproteobacteria</taxon>
        <taxon>Caulobacterales</taxon>
        <taxon>Caulobacteraceae</taxon>
        <taxon>Asticcacaulis</taxon>
    </lineage>
</organism>
<dbReference type="InterPro" id="IPR018247">
    <property type="entry name" value="EF_Hand_1_Ca_BS"/>
</dbReference>
<evidence type="ECO:0000256" key="1">
    <source>
        <dbReference type="ARBA" id="ARBA00022723"/>
    </source>
</evidence>
<dbReference type="Gene3D" id="1.10.238.10">
    <property type="entry name" value="EF-hand"/>
    <property type="match status" value="1"/>
</dbReference>
<dbReference type="SUPFAM" id="SSF47473">
    <property type="entry name" value="EF-hand"/>
    <property type="match status" value="1"/>
</dbReference>
<dbReference type="EMBL" id="AP018827">
    <property type="protein sequence ID" value="BBF79781.1"/>
    <property type="molecule type" value="Genomic_DNA"/>
</dbReference>
<evidence type="ECO:0000313" key="5">
    <source>
        <dbReference type="EMBL" id="BBF79781.1"/>
    </source>
</evidence>
<dbReference type="GO" id="GO:0005509">
    <property type="term" value="F:calcium ion binding"/>
    <property type="evidence" value="ECO:0007669"/>
    <property type="project" value="InterPro"/>
</dbReference>
<proteinExistence type="predicted"/>
<feature type="domain" description="EF-hand" evidence="4">
    <location>
        <begin position="37"/>
        <end position="57"/>
    </location>
</feature>
<feature type="domain" description="EF-hand" evidence="4">
    <location>
        <begin position="79"/>
        <end position="92"/>
    </location>
</feature>
<feature type="compositionally biased region" description="Basic and acidic residues" evidence="3">
    <location>
        <begin position="13"/>
        <end position="28"/>
    </location>
</feature>
<feature type="domain" description="EF-hand" evidence="4">
    <location>
        <begin position="15"/>
        <end position="32"/>
    </location>
</feature>
<evidence type="ECO:0000256" key="2">
    <source>
        <dbReference type="ARBA" id="ARBA00022737"/>
    </source>
</evidence>
<evidence type="ECO:0000259" key="4">
    <source>
        <dbReference type="Pfam" id="PF13202"/>
    </source>
</evidence>
<evidence type="ECO:0000256" key="3">
    <source>
        <dbReference type="SAM" id="MobiDB-lite"/>
    </source>
</evidence>
<reference evidence="6" key="1">
    <citation type="journal article" date="2017" name="Biotechnol. Biofuels">
        <title>Evaluation of environmental bacterial communities as a factor affecting the growth of duckweed Lemna minor.</title>
        <authorList>
            <person name="Ishizawa H."/>
            <person name="Kuroda M."/>
            <person name="Morikawa M."/>
            <person name="Ike M."/>
        </authorList>
    </citation>
    <scope>NUCLEOTIDE SEQUENCE [LARGE SCALE GENOMIC DNA]</scope>
    <source>
        <strain evidence="6">M6</strain>
    </source>
</reference>
<dbReference type="Proteomes" id="UP000278756">
    <property type="component" value="Chromosome 1"/>
</dbReference>
<evidence type="ECO:0000313" key="6">
    <source>
        <dbReference type="Proteomes" id="UP000278756"/>
    </source>
</evidence>
<keyword evidence="1" id="KW-0479">Metal-binding</keyword>
<dbReference type="AlphaFoldDB" id="A0A3G9G1Z0"/>
<dbReference type="PROSITE" id="PS00018">
    <property type="entry name" value="EF_HAND_1"/>
    <property type="match status" value="2"/>
</dbReference>
<accession>A0A3G9G1Z0</accession>
<protein>
    <recommendedName>
        <fullName evidence="4">EF-hand domain-containing protein</fullName>
    </recommendedName>
</protein>
<dbReference type="PANTHER" id="PTHR10827:SF98">
    <property type="entry name" value="45 KDA CALCIUM-BINDING PROTEIN"/>
    <property type="match status" value="1"/>
</dbReference>
<dbReference type="InterPro" id="IPR002048">
    <property type="entry name" value="EF_hand_dom"/>
</dbReference>
<dbReference type="PANTHER" id="PTHR10827">
    <property type="entry name" value="RETICULOCALBIN"/>
    <property type="match status" value="1"/>
</dbReference>
<name>A0A3G9G1Z0_9CAUL</name>
<feature type="region of interest" description="Disordered" evidence="3">
    <location>
        <begin position="1"/>
        <end position="28"/>
    </location>
</feature>
<reference evidence="6" key="2">
    <citation type="journal article" date="2017" name="Plant Physiol. Biochem.">
        <title>Differential oxidative and antioxidative response of duckweed Lemna minor toward plant growth promoting/inhibiting bacteria.</title>
        <authorList>
            <person name="Ishizawa H."/>
            <person name="Kuroda M."/>
            <person name="Morikawa M."/>
            <person name="Ike M."/>
        </authorList>
    </citation>
    <scope>NUCLEOTIDE SEQUENCE [LARGE SCALE GENOMIC DNA]</scope>
    <source>
        <strain evidence="6">M6</strain>
    </source>
</reference>
<sequence length="116" mass="12566">MGTTVSAQALPDHLAKMDKDGDGKLSPEEWVRDKPSLFKRIDANGDKALSKDEIEKFYVAIAPADDPKTIKRIADVLSADANADGKVTLEELTAYNLAGFKKRDKNADGFITGADL</sequence>